<accession>A0ABN0GBR7</accession>
<evidence type="ECO:0000313" key="3">
    <source>
        <dbReference type="Proteomes" id="UP000004682"/>
    </source>
</evidence>
<evidence type="ECO:0000313" key="2">
    <source>
        <dbReference type="EMBL" id="EIP89651.1"/>
    </source>
</evidence>
<dbReference type="EMBL" id="JH692061">
    <property type="protein sequence ID" value="EIP89651.1"/>
    <property type="molecule type" value="Genomic_DNA"/>
</dbReference>
<name>A0ABN0GBR7_9BURK</name>
<protein>
    <submittedName>
        <fullName evidence="2">Uncharacterized protein</fullName>
    </submittedName>
</protein>
<feature type="region of interest" description="Disordered" evidence="1">
    <location>
        <begin position="1"/>
        <end position="21"/>
    </location>
</feature>
<sequence length="58" mass="6204">MSLTTAPRLRASPARRQIAGSLFTPGTGAKPICHHSAIRKSAPCITVIHSAAHQRRFA</sequence>
<dbReference type="Proteomes" id="UP000004682">
    <property type="component" value="Unassembled WGS sequence"/>
</dbReference>
<reference evidence="3" key="1">
    <citation type="journal article" date="2012" name="J. Bacteriol.">
        <title>Revised Genome Sequence of Burkholderia thailandensis MSMB43 with Improved Annotation.</title>
        <authorList>
            <person name="Zhuo Y."/>
            <person name="Liu L."/>
            <person name="Wang Q."/>
            <person name="Liu X."/>
            <person name="Ren B."/>
            <person name="Liu M."/>
            <person name="Ni P."/>
            <person name="Cheng Y.Q."/>
            <person name="Zhang L."/>
        </authorList>
    </citation>
    <scope>NUCLEOTIDE SEQUENCE [LARGE SCALE GENOMIC DNA]</scope>
    <source>
        <strain evidence="3">MSMB43</strain>
    </source>
</reference>
<keyword evidence="3" id="KW-1185">Reference proteome</keyword>
<organism evidence="2 3">
    <name type="scientific">Burkholderia humptydooensis MSMB43</name>
    <dbReference type="NCBI Taxonomy" id="441157"/>
    <lineage>
        <taxon>Bacteria</taxon>
        <taxon>Pseudomonadati</taxon>
        <taxon>Pseudomonadota</taxon>
        <taxon>Betaproteobacteria</taxon>
        <taxon>Burkholderiales</taxon>
        <taxon>Burkholderiaceae</taxon>
        <taxon>Burkholderia</taxon>
        <taxon>pseudomallei group</taxon>
    </lineage>
</organism>
<proteinExistence type="predicted"/>
<gene>
    <name evidence="2" type="ORF">A33K_13232</name>
</gene>
<evidence type="ECO:0000256" key="1">
    <source>
        <dbReference type="SAM" id="MobiDB-lite"/>
    </source>
</evidence>